<dbReference type="EMBL" id="AGWK01000001">
    <property type="protein sequence ID" value="EHO74969.1"/>
    <property type="molecule type" value="Genomic_DNA"/>
</dbReference>
<dbReference type="HOGENOM" id="CLU_3203538_0_0_10"/>
<dbReference type="Proteomes" id="UP000016023">
    <property type="component" value="Unassembled WGS sequence"/>
</dbReference>
<dbReference type="AlphaFoldDB" id="H1PZC4"/>
<sequence length="45" mass="5010">MRVCVSTFSEPTKYSDEKITEKSKFLCVAGAIEYVAKCLTAAKVY</sequence>
<dbReference type="STRING" id="883158.HMPREF9140_00012"/>
<proteinExistence type="predicted"/>
<evidence type="ECO:0000313" key="1">
    <source>
        <dbReference type="EMBL" id="EHO74969.1"/>
    </source>
</evidence>
<name>H1PZC4_9BACT</name>
<evidence type="ECO:0000313" key="2">
    <source>
        <dbReference type="Proteomes" id="UP000016023"/>
    </source>
</evidence>
<gene>
    <name evidence="1" type="ORF">HMPREF9140_00012</name>
</gene>
<reference evidence="1 2" key="1">
    <citation type="submission" date="2011-12" db="EMBL/GenBank/DDBJ databases">
        <title>The Genome Sequence of Prevotella micans F0438.</title>
        <authorList>
            <consortium name="The Broad Institute Genome Sequencing Platform"/>
            <person name="Earl A."/>
            <person name="Ward D."/>
            <person name="Feldgarden M."/>
            <person name="Gevers D."/>
            <person name="Izard J."/>
            <person name="Baranova O.V."/>
            <person name="Blanton J.M."/>
            <person name="Wade W.G."/>
            <person name="Dewhirst F.E."/>
            <person name="Young S.K."/>
            <person name="Zeng Q."/>
            <person name="Gargeya S."/>
            <person name="Fitzgerald M."/>
            <person name="Haas B."/>
            <person name="Abouelleil A."/>
            <person name="Alvarado L."/>
            <person name="Arachchi H.M."/>
            <person name="Berlin A."/>
            <person name="Chapman S.B."/>
            <person name="Gearin G."/>
            <person name="Goldberg J."/>
            <person name="Griggs A."/>
            <person name="Gujja S."/>
            <person name="Hansen M."/>
            <person name="Heiman D."/>
            <person name="Howarth C."/>
            <person name="Larimer J."/>
            <person name="Lui A."/>
            <person name="MacDonald P.J.P."/>
            <person name="McCowen C."/>
            <person name="Montmayeur A."/>
            <person name="Murphy C."/>
            <person name="Neiman D."/>
            <person name="Pearson M."/>
            <person name="Priest M."/>
            <person name="Roberts A."/>
            <person name="Saif S."/>
            <person name="Shea T."/>
            <person name="Sisk P."/>
            <person name="Stolte C."/>
            <person name="Sykes S."/>
            <person name="Wortman J."/>
            <person name="Nusbaum C."/>
            <person name="Birren B."/>
        </authorList>
    </citation>
    <scope>NUCLEOTIDE SEQUENCE [LARGE SCALE GENOMIC DNA]</scope>
    <source>
        <strain evidence="1 2">F0438</strain>
    </source>
</reference>
<organism evidence="1 2">
    <name type="scientific">Prevotella micans F0438</name>
    <dbReference type="NCBI Taxonomy" id="883158"/>
    <lineage>
        <taxon>Bacteria</taxon>
        <taxon>Pseudomonadati</taxon>
        <taxon>Bacteroidota</taxon>
        <taxon>Bacteroidia</taxon>
        <taxon>Bacteroidales</taxon>
        <taxon>Prevotellaceae</taxon>
        <taxon>Prevotella</taxon>
    </lineage>
</organism>
<comment type="caution">
    <text evidence="1">The sequence shown here is derived from an EMBL/GenBank/DDBJ whole genome shotgun (WGS) entry which is preliminary data.</text>
</comment>
<protein>
    <submittedName>
        <fullName evidence="1">Uncharacterized protein</fullName>
    </submittedName>
</protein>
<accession>H1PZC4</accession>
<keyword evidence="2" id="KW-1185">Reference proteome</keyword>